<feature type="region of interest" description="Disordered" evidence="2">
    <location>
        <begin position="41"/>
        <end position="104"/>
    </location>
</feature>
<dbReference type="Proteomes" id="UP001388673">
    <property type="component" value="Unassembled WGS sequence"/>
</dbReference>
<reference evidence="4 5" key="1">
    <citation type="journal article" date="2024" name="bioRxiv">
        <title>Comparative genomics of Cryptococcus and Kwoniella reveals pathogenesis evolution and contrasting karyotype dynamics via intercentromeric recombination or chromosome fusion.</title>
        <authorList>
            <person name="Coelho M.A."/>
            <person name="David-Palma M."/>
            <person name="Shea T."/>
            <person name="Bowers K."/>
            <person name="McGinley-Smith S."/>
            <person name="Mohammad A.W."/>
            <person name="Gnirke A."/>
            <person name="Yurkov A.M."/>
            <person name="Nowrousian M."/>
            <person name="Sun S."/>
            <person name="Cuomo C.A."/>
            <person name="Heitman J."/>
        </authorList>
    </citation>
    <scope>NUCLEOTIDE SEQUENCE [LARGE SCALE GENOMIC DNA]</scope>
    <source>
        <strain evidence="4 5">CBS 13917</strain>
    </source>
</reference>
<sequence>MIGEGVTIGDDVKIGRGVLLGNGVRLGKGITIPDFARIGRERYRGDDYDSGEEEEEDEEERSRRLDVLGSDSTGYLWPNEEEEPPSDSEDEGEDPYEHPKNKKLLQLGRRLSNISSSTVSLSTLSKASSSPDSSPASVASSSSLPDIPTLSLDTGPPPAFYSEAAASLQRAFEEGHRIENALLELRTLVMGYNAGLDCAREEVVKFFVSKIDVSSGSAAAILKSTMTVWSRWGPLAADLSPNLTNIALDTQAFCVNNASHLPWFGIILRGMYETDVLSEEDLIEWRSLSTAKGDGAKNEDEKKKWAEVYAKGKTYVDVLEQMESDDEEDSDEEEEEEESEDE</sequence>
<feature type="compositionally biased region" description="Acidic residues" evidence="2">
    <location>
        <begin position="48"/>
        <end position="59"/>
    </location>
</feature>
<evidence type="ECO:0000256" key="1">
    <source>
        <dbReference type="ARBA" id="ARBA00022679"/>
    </source>
</evidence>
<dbReference type="InterPro" id="IPR011004">
    <property type="entry name" value="Trimer_LpxA-like_sf"/>
</dbReference>
<feature type="compositionally biased region" description="Low complexity" evidence="2">
    <location>
        <begin position="124"/>
        <end position="146"/>
    </location>
</feature>
<dbReference type="InterPro" id="IPR051956">
    <property type="entry name" value="eIF2B_epsilon"/>
</dbReference>
<evidence type="ECO:0000313" key="4">
    <source>
        <dbReference type="EMBL" id="KAK8844800.1"/>
    </source>
</evidence>
<dbReference type="RefSeq" id="XP_066800024.1">
    <property type="nucleotide sequence ID" value="XM_066949730.1"/>
</dbReference>
<dbReference type="PROSITE" id="PS00101">
    <property type="entry name" value="HEXAPEP_TRANSFERASES"/>
    <property type="match status" value="1"/>
</dbReference>
<evidence type="ECO:0000256" key="2">
    <source>
        <dbReference type="SAM" id="MobiDB-lite"/>
    </source>
</evidence>
<dbReference type="Gene3D" id="2.160.10.10">
    <property type="entry name" value="Hexapeptide repeat proteins"/>
    <property type="match status" value="1"/>
</dbReference>
<dbReference type="EMBL" id="JBCAWK010000013">
    <property type="protein sequence ID" value="KAK8844800.1"/>
    <property type="molecule type" value="Genomic_DNA"/>
</dbReference>
<feature type="region of interest" description="Disordered" evidence="2">
    <location>
        <begin position="320"/>
        <end position="342"/>
    </location>
</feature>
<dbReference type="Pfam" id="PF02020">
    <property type="entry name" value="W2"/>
    <property type="match status" value="1"/>
</dbReference>
<dbReference type="PANTHER" id="PTHR45887">
    <property type="entry name" value="TRANSLATION INITIATION FACTOR EIF-2B SUBUNIT EPSILON"/>
    <property type="match status" value="1"/>
</dbReference>
<keyword evidence="5" id="KW-1185">Reference proteome</keyword>
<dbReference type="InterPro" id="IPR018357">
    <property type="entry name" value="Hexapep_transf_CS"/>
</dbReference>
<dbReference type="CDD" id="cd11558">
    <property type="entry name" value="W2_eIF2B_epsilon"/>
    <property type="match status" value="1"/>
</dbReference>
<evidence type="ECO:0000259" key="3">
    <source>
        <dbReference type="PROSITE" id="PS51363"/>
    </source>
</evidence>
<protein>
    <recommendedName>
        <fullName evidence="3">W2 domain-containing protein</fullName>
    </recommendedName>
</protein>
<dbReference type="InterPro" id="IPR044123">
    <property type="entry name" value="W2_eIF2B_epsilon"/>
</dbReference>
<dbReference type="Gene3D" id="1.25.40.180">
    <property type="match status" value="1"/>
</dbReference>
<comment type="caution">
    <text evidence="4">The sequence shown here is derived from an EMBL/GenBank/DDBJ whole genome shotgun (WGS) entry which is preliminary data.</text>
</comment>
<dbReference type="InterPro" id="IPR016024">
    <property type="entry name" value="ARM-type_fold"/>
</dbReference>
<organism evidence="4 5">
    <name type="scientific">Kwoniella newhampshirensis</name>
    <dbReference type="NCBI Taxonomy" id="1651941"/>
    <lineage>
        <taxon>Eukaryota</taxon>
        <taxon>Fungi</taxon>
        <taxon>Dikarya</taxon>
        <taxon>Basidiomycota</taxon>
        <taxon>Agaricomycotina</taxon>
        <taxon>Tremellomycetes</taxon>
        <taxon>Tremellales</taxon>
        <taxon>Cryptococcaceae</taxon>
        <taxon>Kwoniella</taxon>
    </lineage>
</organism>
<keyword evidence="1" id="KW-0808">Transferase</keyword>
<dbReference type="GeneID" id="92183908"/>
<dbReference type="PANTHER" id="PTHR45887:SF1">
    <property type="entry name" value="TRANSLATION INITIATION FACTOR EIF-2B SUBUNIT EPSILON"/>
    <property type="match status" value="1"/>
</dbReference>
<gene>
    <name evidence="4" type="ORF">IAR55_006650</name>
</gene>
<name>A0AAW0YI17_9TREE</name>
<dbReference type="GO" id="GO:0005851">
    <property type="term" value="C:eukaryotic translation initiation factor 2B complex"/>
    <property type="evidence" value="ECO:0007669"/>
    <property type="project" value="TreeGrafter"/>
</dbReference>
<dbReference type="KEGG" id="kne:92183908"/>
<evidence type="ECO:0000313" key="5">
    <source>
        <dbReference type="Proteomes" id="UP001388673"/>
    </source>
</evidence>
<accession>A0AAW0YI17</accession>
<dbReference type="GO" id="GO:0031369">
    <property type="term" value="F:translation initiation factor binding"/>
    <property type="evidence" value="ECO:0007669"/>
    <property type="project" value="InterPro"/>
</dbReference>
<feature type="domain" description="W2" evidence="3">
    <location>
        <begin position="154"/>
        <end position="329"/>
    </location>
</feature>
<dbReference type="SUPFAM" id="SSF51161">
    <property type="entry name" value="Trimeric LpxA-like enzymes"/>
    <property type="match status" value="1"/>
</dbReference>
<dbReference type="GO" id="GO:0016740">
    <property type="term" value="F:transferase activity"/>
    <property type="evidence" value="ECO:0007669"/>
    <property type="project" value="UniProtKB-KW"/>
</dbReference>
<dbReference type="PROSITE" id="PS51363">
    <property type="entry name" value="W2"/>
    <property type="match status" value="1"/>
</dbReference>
<dbReference type="InterPro" id="IPR003307">
    <property type="entry name" value="W2_domain"/>
</dbReference>
<feature type="region of interest" description="Disordered" evidence="2">
    <location>
        <begin position="124"/>
        <end position="158"/>
    </location>
</feature>
<proteinExistence type="predicted"/>
<dbReference type="SUPFAM" id="SSF48371">
    <property type="entry name" value="ARM repeat"/>
    <property type="match status" value="1"/>
</dbReference>
<dbReference type="GO" id="GO:0005085">
    <property type="term" value="F:guanyl-nucleotide exchange factor activity"/>
    <property type="evidence" value="ECO:0007669"/>
    <property type="project" value="InterPro"/>
</dbReference>
<feature type="compositionally biased region" description="Acidic residues" evidence="2">
    <location>
        <begin position="79"/>
        <end position="94"/>
    </location>
</feature>
<dbReference type="GO" id="GO:0003743">
    <property type="term" value="F:translation initiation factor activity"/>
    <property type="evidence" value="ECO:0007669"/>
    <property type="project" value="TreeGrafter"/>
</dbReference>
<dbReference type="AlphaFoldDB" id="A0AAW0YI17"/>